<feature type="domain" description="Chromo" evidence="5">
    <location>
        <begin position="66"/>
        <end position="127"/>
    </location>
</feature>
<dbReference type="PANTHER" id="PTHR22812">
    <property type="entry name" value="CHROMOBOX PROTEIN"/>
    <property type="match status" value="1"/>
</dbReference>
<dbReference type="Pfam" id="PF01393">
    <property type="entry name" value="Chromo_shadow"/>
    <property type="match status" value="1"/>
</dbReference>
<feature type="region of interest" description="Disordered" evidence="4">
    <location>
        <begin position="116"/>
        <end position="178"/>
    </location>
</feature>
<dbReference type="OrthoDB" id="433924at2759"/>
<dbReference type="RefSeq" id="XP_056519933.1">
    <property type="nucleotide sequence ID" value="XM_056666337.1"/>
</dbReference>
<dbReference type="GO" id="GO:0006338">
    <property type="term" value="P:chromatin remodeling"/>
    <property type="evidence" value="ECO:0007669"/>
    <property type="project" value="UniProtKB-ARBA"/>
</dbReference>
<dbReference type="InterPro" id="IPR000953">
    <property type="entry name" value="Chromo/chromo_shadow_dom"/>
</dbReference>
<feature type="compositionally biased region" description="Basic and acidic residues" evidence="4">
    <location>
        <begin position="119"/>
        <end position="130"/>
    </location>
</feature>
<dbReference type="PROSITE" id="PS00598">
    <property type="entry name" value="CHROMO_1"/>
    <property type="match status" value="1"/>
</dbReference>
<dbReference type="Pfam" id="PF00385">
    <property type="entry name" value="Chromo"/>
    <property type="match status" value="1"/>
</dbReference>
<evidence type="ECO:0000256" key="1">
    <source>
        <dbReference type="ARBA" id="ARBA00004123"/>
    </source>
</evidence>
<feature type="compositionally biased region" description="Acidic residues" evidence="4">
    <location>
        <begin position="39"/>
        <end position="64"/>
    </location>
</feature>
<reference evidence="6" key="2">
    <citation type="journal article" date="2023" name="IMA Fungus">
        <title>Comparative genomic study of the Penicillium genus elucidates a diverse pangenome and 15 lateral gene transfer events.</title>
        <authorList>
            <person name="Petersen C."/>
            <person name="Sorensen T."/>
            <person name="Nielsen M.R."/>
            <person name="Sondergaard T.E."/>
            <person name="Sorensen J.L."/>
            <person name="Fitzpatrick D.A."/>
            <person name="Frisvad J.C."/>
            <person name="Nielsen K.L."/>
        </authorList>
    </citation>
    <scope>NUCLEOTIDE SEQUENCE</scope>
    <source>
        <strain evidence="6">IBT 22155</strain>
    </source>
</reference>
<gene>
    <name evidence="6" type="ORF">N7515_005593</name>
</gene>
<organism evidence="6 7">
    <name type="scientific">Penicillium bovifimosum</name>
    <dbReference type="NCBI Taxonomy" id="126998"/>
    <lineage>
        <taxon>Eukaryota</taxon>
        <taxon>Fungi</taxon>
        <taxon>Dikarya</taxon>
        <taxon>Ascomycota</taxon>
        <taxon>Pezizomycotina</taxon>
        <taxon>Eurotiomycetes</taxon>
        <taxon>Eurotiomycetidae</taxon>
        <taxon>Eurotiales</taxon>
        <taxon>Aspergillaceae</taxon>
        <taxon>Penicillium</taxon>
    </lineage>
</organism>
<dbReference type="PROSITE" id="PS50013">
    <property type="entry name" value="CHROMO_2"/>
    <property type="match status" value="1"/>
</dbReference>
<dbReference type="InterPro" id="IPR023779">
    <property type="entry name" value="Chromodomain_CS"/>
</dbReference>
<protein>
    <recommendedName>
        <fullName evidence="5">Chromo domain-containing protein</fullName>
    </recommendedName>
</protein>
<evidence type="ECO:0000313" key="6">
    <source>
        <dbReference type="EMBL" id="KAJ5129554.1"/>
    </source>
</evidence>
<proteinExistence type="predicted"/>
<dbReference type="GO" id="GO:0005634">
    <property type="term" value="C:nucleus"/>
    <property type="evidence" value="ECO:0007669"/>
    <property type="project" value="UniProtKB-SubCell"/>
</dbReference>
<dbReference type="AlphaFoldDB" id="A0A9W9GT01"/>
<dbReference type="InterPro" id="IPR023780">
    <property type="entry name" value="Chromo_domain"/>
</dbReference>
<reference evidence="6" key="1">
    <citation type="submission" date="2022-11" db="EMBL/GenBank/DDBJ databases">
        <authorList>
            <person name="Petersen C."/>
        </authorList>
    </citation>
    <scope>NUCLEOTIDE SEQUENCE</scope>
    <source>
        <strain evidence="6">IBT 22155</strain>
    </source>
</reference>
<keyword evidence="7" id="KW-1185">Reference proteome</keyword>
<dbReference type="InterPro" id="IPR016197">
    <property type="entry name" value="Chromo-like_dom_sf"/>
</dbReference>
<evidence type="ECO:0000259" key="5">
    <source>
        <dbReference type="PROSITE" id="PS50013"/>
    </source>
</evidence>
<dbReference type="InterPro" id="IPR008251">
    <property type="entry name" value="Chromo_shadow_dom"/>
</dbReference>
<feature type="region of interest" description="Disordered" evidence="4">
    <location>
        <begin position="1"/>
        <end position="65"/>
    </location>
</feature>
<evidence type="ECO:0000256" key="3">
    <source>
        <dbReference type="ARBA" id="ARBA00023242"/>
    </source>
</evidence>
<sequence length="236" mass="26442">MFGSLIDPLNAPAPEEDMSDEASGDIPFRGAGAPTNGTDDQEEPSDNGEENEEDEEDGEDEEEGVYVVEDILSHEWLDGTLKLLVKWQGYESEKDQTWEDEEGLMDGAAEIVNSYYDKIGGRPEEPERKPAPKGRKRKSMGDAKTPTPAKTNKSAGAKRQRKSTPKKAAKHDTPHLKKKNLTGSVDTIVREGDQGLMAWLEFNNGRKTRIPVQVCYERCPLKMLKFYESHLVFKDI</sequence>
<dbReference type="CDD" id="cd00024">
    <property type="entry name" value="CD_CSD"/>
    <property type="match status" value="1"/>
</dbReference>
<dbReference type="SMART" id="SM00298">
    <property type="entry name" value="CHROMO"/>
    <property type="match status" value="1"/>
</dbReference>
<comment type="subunit">
    <text evidence="2">Component of the NuA4 histone acetyltransferase complex.</text>
</comment>
<dbReference type="GeneID" id="81405507"/>
<evidence type="ECO:0000256" key="4">
    <source>
        <dbReference type="SAM" id="MobiDB-lite"/>
    </source>
</evidence>
<dbReference type="EMBL" id="JAPQKL010000005">
    <property type="protein sequence ID" value="KAJ5129554.1"/>
    <property type="molecule type" value="Genomic_DNA"/>
</dbReference>
<dbReference type="SMART" id="SM00300">
    <property type="entry name" value="ChSh"/>
    <property type="match status" value="1"/>
</dbReference>
<keyword evidence="3" id="KW-0539">Nucleus</keyword>
<accession>A0A9W9GT01</accession>
<dbReference type="InterPro" id="IPR051219">
    <property type="entry name" value="Heterochromatin_chromo-domain"/>
</dbReference>
<dbReference type="Proteomes" id="UP001149079">
    <property type="component" value="Unassembled WGS sequence"/>
</dbReference>
<evidence type="ECO:0000313" key="7">
    <source>
        <dbReference type="Proteomes" id="UP001149079"/>
    </source>
</evidence>
<comment type="caution">
    <text evidence="6">The sequence shown here is derived from an EMBL/GenBank/DDBJ whole genome shotgun (WGS) entry which is preliminary data.</text>
</comment>
<dbReference type="SUPFAM" id="SSF54160">
    <property type="entry name" value="Chromo domain-like"/>
    <property type="match status" value="2"/>
</dbReference>
<name>A0A9W9GT01_9EURO</name>
<dbReference type="GO" id="GO:0000792">
    <property type="term" value="C:heterochromatin"/>
    <property type="evidence" value="ECO:0007669"/>
    <property type="project" value="UniProtKB-ARBA"/>
</dbReference>
<feature type="compositionally biased region" description="Acidic residues" evidence="4">
    <location>
        <begin position="14"/>
        <end position="23"/>
    </location>
</feature>
<dbReference type="Gene3D" id="2.40.50.40">
    <property type="match status" value="2"/>
</dbReference>
<comment type="subcellular location">
    <subcellularLocation>
        <location evidence="1">Nucleus</location>
    </subcellularLocation>
</comment>
<evidence type="ECO:0000256" key="2">
    <source>
        <dbReference type="ARBA" id="ARBA00011353"/>
    </source>
</evidence>
<feature type="compositionally biased region" description="Basic residues" evidence="4">
    <location>
        <begin position="156"/>
        <end position="169"/>
    </location>
</feature>